<dbReference type="OrthoDB" id="3998271at2759"/>
<sequence>MASNARFNTEVAAYPQYPIHHHHPQQQHQQMLHQQHVSLQQQQQQQQQHHQGHQQQHQVPHGHGHGQSDYSQDYSSWDLMESSSYDPLSQYILNDAELQTSSDVNLEDILKDDDPLLKFTTGAITPKDEELFEFVKSSPGVSEDEEADSTIVVANEVDVKRATKEADKQVFTKVLGLGIDFKSSMPKKLPVFENATVLGPIAPKLKKSKSTLNAKSLVNNSPVLKNSGFHSTNSTPTFGRNRTLSLSECSSTLSFPPKDSKPKVNIKNSKQFAFIVEQSPPQAIFKHNPNSSNSTSPRSNSNSPTLASKFEKLSTASNSSPTPQIYSFENFSSSPSPGSMDSKKQKMLRSMMMNGSSPTNLQQRFKPKVYKDIREGMVEFQLNVPGKRGH</sequence>
<feature type="region of interest" description="Disordered" evidence="1">
    <location>
        <begin position="283"/>
        <end position="365"/>
    </location>
</feature>
<feature type="compositionally biased region" description="Low complexity" evidence="1">
    <location>
        <begin position="26"/>
        <end position="73"/>
    </location>
</feature>
<dbReference type="SUPFAM" id="SSF81995">
    <property type="entry name" value="beta-sandwich domain of Sec23/24"/>
    <property type="match status" value="1"/>
</dbReference>
<feature type="compositionally biased region" description="Polar residues" evidence="1">
    <location>
        <begin position="314"/>
        <end position="325"/>
    </location>
</feature>
<reference evidence="2" key="1">
    <citation type="submission" date="2013-12" db="EMBL/GenBank/DDBJ databases">
        <authorList>
            <person name="Genoscope - CEA"/>
        </authorList>
    </citation>
    <scope>NUCLEOTIDE SEQUENCE</scope>
    <source>
        <strain evidence="2">CBS 1993</strain>
    </source>
</reference>
<dbReference type="HOGENOM" id="CLU_707998_0_0_1"/>
<feature type="compositionally biased region" description="Polar residues" evidence="1">
    <location>
        <begin position="353"/>
        <end position="363"/>
    </location>
</feature>
<name>W6MHA4_9ASCO</name>
<organism evidence="2 3">
    <name type="scientific">Kuraishia capsulata CBS 1993</name>
    <dbReference type="NCBI Taxonomy" id="1382522"/>
    <lineage>
        <taxon>Eukaryota</taxon>
        <taxon>Fungi</taxon>
        <taxon>Dikarya</taxon>
        <taxon>Ascomycota</taxon>
        <taxon>Saccharomycotina</taxon>
        <taxon>Pichiomycetes</taxon>
        <taxon>Pichiales</taxon>
        <taxon>Pichiaceae</taxon>
        <taxon>Kuraishia</taxon>
    </lineage>
</organism>
<feature type="compositionally biased region" description="Low complexity" evidence="1">
    <location>
        <begin position="288"/>
        <end position="305"/>
    </location>
</feature>
<accession>W6MHA4</accession>
<reference evidence="2" key="2">
    <citation type="submission" date="2014-02" db="EMBL/GenBank/DDBJ databases">
        <title>Complete DNA sequence of /Kuraishia capsulata/ illustrates novel genomic features among budding yeasts (/Saccharomycotina/).</title>
        <authorList>
            <person name="Morales L."/>
            <person name="Noel B."/>
            <person name="Porcel B."/>
            <person name="Marcet-Houben M."/>
            <person name="Hullo M-F."/>
            <person name="Sacerdot C."/>
            <person name="Tekaia F."/>
            <person name="Leh-Louis V."/>
            <person name="Despons L."/>
            <person name="Khanna V."/>
            <person name="Aury J-M."/>
            <person name="Barbe V."/>
            <person name="Couloux A."/>
            <person name="Labadie K."/>
            <person name="Pelletier E."/>
            <person name="Souciet J-L."/>
            <person name="Boekhout T."/>
            <person name="Gabaldon T."/>
            <person name="Wincker P."/>
            <person name="Dujon B."/>
        </authorList>
    </citation>
    <scope>NUCLEOTIDE SEQUENCE</scope>
    <source>
        <strain evidence="2">CBS 1993</strain>
    </source>
</reference>
<feature type="compositionally biased region" description="Low complexity" evidence="1">
    <location>
        <begin position="327"/>
        <end position="340"/>
    </location>
</feature>
<proteinExistence type="predicted"/>
<evidence type="ECO:0000313" key="2">
    <source>
        <dbReference type="EMBL" id="CDK25341.1"/>
    </source>
</evidence>
<evidence type="ECO:0000313" key="3">
    <source>
        <dbReference type="Proteomes" id="UP000019384"/>
    </source>
</evidence>
<gene>
    <name evidence="2" type="ORF">KUCA_T00001310001</name>
</gene>
<dbReference type="RefSeq" id="XP_022457353.1">
    <property type="nucleotide sequence ID" value="XM_022603476.1"/>
</dbReference>
<keyword evidence="3" id="KW-1185">Reference proteome</keyword>
<feature type="region of interest" description="Disordered" evidence="1">
    <location>
        <begin position="21"/>
        <end position="73"/>
    </location>
</feature>
<dbReference type="EMBL" id="HG793126">
    <property type="protein sequence ID" value="CDK25341.1"/>
    <property type="molecule type" value="Genomic_DNA"/>
</dbReference>
<dbReference type="GeneID" id="34518741"/>
<protein>
    <submittedName>
        <fullName evidence="2">Uncharacterized protein</fullName>
    </submittedName>
</protein>
<evidence type="ECO:0000256" key="1">
    <source>
        <dbReference type="SAM" id="MobiDB-lite"/>
    </source>
</evidence>
<dbReference type="AlphaFoldDB" id="W6MHA4"/>
<dbReference type="Proteomes" id="UP000019384">
    <property type="component" value="Unassembled WGS sequence"/>
</dbReference>